<dbReference type="Pfam" id="PF13672">
    <property type="entry name" value="PP2C_2"/>
    <property type="match status" value="1"/>
</dbReference>
<evidence type="ECO:0000313" key="9">
    <source>
        <dbReference type="Proteomes" id="UP000236161"/>
    </source>
</evidence>
<dbReference type="InterPro" id="IPR039123">
    <property type="entry name" value="PPTC7"/>
</dbReference>
<sequence>MLVFRYPEDLVDRIWHVDREEADFGRRNNLESFNISLRGCNTSVPLKVLQSATDDNKQLVFLHEGLANDQEEFLIILHFLELDGNVHTGERVFDVYVNGDKMHEKFDILEDEKSSNYRVFSVRVKSGGYLNVSLVNALDAAKYGPICNAYEIYRVLQKGVETIERDVDAVMKLRDELMVENSKLEIFRNWCGDPCSPTSWAGLTCEDHNDSGFLDRSIHHPIKSPDVKTYTLEYIKKATSCYQTLIGEGGFGAVYRGTLPHGQEVAVKVRSATSVQGTREFDNEVIGQVNLLSKLHHDNLVPLLGYCCENDQQILVYPFMSNGSLQDRIYEVHIMGTRNVLILELNMMFICCQDIVLKRELSSSRTQFVAKPFIREQRIDEMVDPQIKGSYHAEAMWRVVEAALSCIEPFSAYRPSMADIVRELEDALIIENNASEYMRSIESFGGSNRFHSIDRKIPGLALTPSEQSSGFCQIITGPQPSTYTLLLTEVETSELQSPPPYKSKIIIPTKRLGAPERSLYVVHVFLGSQRLCHPFNCQYFRLSRFSASFEFSVFLFPSAPRRCPSQTLTILRLLSRQPPGFGLAFAESWSLVDQSLKLLSGSCYLPHPDKEDTGGEDSHFVCDNERIIGVADGVGGWANVGINAGEYARELMLNSVSAIKDEPRGLVDPAKVLEKAYLNTKAKGSSTACIIALTDQVLLRTQTCDLLVKGGIRAVNLGDSGFIAVRCGSTIIRSPVQQHDFNFAYQLESGNSRDLPCSAQVFSFPVESGDVIVAGTDGLFDNLYNDEIKRILVRASRVRLGPEVAAHQIAALARQRAQDKDRQTPFSAAAQHAGLLYHGGKLDDITVVLAISSFTSLQTLQKRRRPDSETLEIPTVMENGLIAVFLLLSSPLLCASFSADNPTSRRLLVLVDDLALRSSHSIFFNSLQSQGYDLEFRMADDPKLSLQRYGRYLYDGLVLFSPTVQRFGGSLDQAAVLEFVDAGHDLILAADSSASDLIKGIATECGVDFDEAS</sequence>
<evidence type="ECO:0000259" key="6">
    <source>
        <dbReference type="PROSITE" id="PS50011"/>
    </source>
</evidence>
<dbReference type="GO" id="GO:0004672">
    <property type="term" value="F:protein kinase activity"/>
    <property type="evidence" value="ECO:0007669"/>
    <property type="project" value="InterPro"/>
</dbReference>
<evidence type="ECO:0000313" key="8">
    <source>
        <dbReference type="EMBL" id="PKA45608.1"/>
    </source>
</evidence>
<dbReference type="Gene3D" id="2.60.120.430">
    <property type="entry name" value="Galactose-binding lectin"/>
    <property type="match status" value="1"/>
</dbReference>
<dbReference type="Pfam" id="PF03345">
    <property type="entry name" value="OST48_N"/>
    <property type="match status" value="1"/>
</dbReference>
<comment type="catalytic activity">
    <reaction evidence="4">
        <text>O-phospho-L-threonyl-[protein] + H2O = L-threonyl-[protein] + phosphate</text>
        <dbReference type="Rhea" id="RHEA:47004"/>
        <dbReference type="Rhea" id="RHEA-COMP:11060"/>
        <dbReference type="Rhea" id="RHEA-COMP:11605"/>
        <dbReference type="ChEBI" id="CHEBI:15377"/>
        <dbReference type="ChEBI" id="CHEBI:30013"/>
        <dbReference type="ChEBI" id="CHEBI:43474"/>
        <dbReference type="ChEBI" id="CHEBI:61977"/>
        <dbReference type="EC" id="3.1.3.16"/>
    </reaction>
</comment>
<dbReference type="PROSITE" id="PS51746">
    <property type="entry name" value="PPM_2"/>
    <property type="match status" value="1"/>
</dbReference>
<dbReference type="InterPro" id="IPR001245">
    <property type="entry name" value="Ser-Thr/Tyr_kinase_cat_dom"/>
</dbReference>
<reference evidence="8 9" key="1">
    <citation type="journal article" date="2017" name="Nature">
        <title>The Apostasia genome and the evolution of orchids.</title>
        <authorList>
            <person name="Zhang G.Q."/>
            <person name="Liu K.W."/>
            <person name="Li Z."/>
            <person name="Lohaus R."/>
            <person name="Hsiao Y.Y."/>
            <person name="Niu S.C."/>
            <person name="Wang J.Y."/>
            <person name="Lin Y.C."/>
            <person name="Xu Q."/>
            <person name="Chen L.J."/>
            <person name="Yoshida K."/>
            <person name="Fujiwara S."/>
            <person name="Wang Z.W."/>
            <person name="Zhang Y.Q."/>
            <person name="Mitsuda N."/>
            <person name="Wang M."/>
            <person name="Liu G.H."/>
            <person name="Pecoraro L."/>
            <person name="Huang H.X."/>
            <person name="Xiao X.J."/>
            <person name="Lin M."/>
            <person name="Wu X.Y."/>
            <person name="Wu W.L."/>
            <person name="Chen Y.Y."/>
            <person name="Chang S.B."/>
            <person name="Sakamoto S."/>
            <person name="Ohme-Takagi M."/>
            <person name="Yagi M."/>
            <person name="Zeng S.J."/>
            <person name="Shen C.Y."/>
            <person name="Yeh C.M."/>
            <person name="Luo Y.B."/>
            <person name="Tsai W.C."/>
            <person name="Van de Peer Y."/>
            <person name="Liu Z.J."/>
        </authorList>
    </citation>
    <scope>NUCLEOTIDE SEQUENCE [LARGE SCALE GENOMIC DNA]</scope>
    <source>
        <strain evidence="9">cv. Shenzhen</strain>
        <tissue evidence="8">Stem</tissue>
    </source>
</reference>
<evidence type="ECO:0000256" key="5">
    <source>
        <dbReference type="PROSITE-ProRule" id="PRU10141"/>
    </source>
</evidence>
<dbReference type="InterPro" id="IPR011009">
    <property type="entry name" value="Kinase-like_dom_sf"/>
</dbReference>
<evidence type="ECO:0000256" key="3">
    <source>
        <dbReference type="ARBA" id="ARBA00047761"/>
    </source>
</evidence>
<dbReference type="Gene3D" id="1.10.510.10">
    <property type="entry name" value="Transferase(Phosphotransferase) domain 1"/>
    <property type="match status" value="1"/>
</dbReference>
<dbReference type="GO" id="GO:0016020">
    <property type="term" value="C:membrane"/>
    <property type="evidence" value="ECO:0007669"/>
    <property type="project" value="UniProtKB-SubCell"/>
</dbReference>
<feature type="domain" description="PPM-type phosphatase" evidence="7">
    <location>
        <begin position="599"/>
        <end position="852"/>
    </location>
</feature>
<dbReference type="Pfam" id="PF07714">
    <property type="entry name" value="PK_Tyr_Ser-Thr"/>
    <property type="match status" value="1"/>
</dbReference>
<dbReference type="EC" id="3.1.3.16" evidence="2"/>
<dbReference type="SMART" id="SM00332">
    <property type="entry name" value="PP2Cc"/>
    <property type="match status" value="1"/>
</dbReference>
<dbReference type="InterPro" id="IPR024788">
    <property type="entry name" value="Malectin-like_Carb-bd_dom"/>
</dbReference>
<evidence type="ECO:0000256" key="4">
    <source>
        <dbReference type="ARBA" id="ARBA00048336"/>
    </source>
</evidence>
<feature type="domain" description="Protein kinase" evidence="6">
    <location>
        <begin position="240"/>
        <end position="621"/>
    </location>
</feature>
<comment type="subcellular location">
    <subcellularLocation>
        <location evidence="1">Membrane</location>
        <topology evidence="1">Single-pass membrane protein</topology>
    </subcellularLocation>
</comment>
<dbReference type="PROSITE" id="PS50011">
    <property type="entry name" value="PROTEIN_KINASE_DOM"/>
    <property type="match status" value="1"/>
</dbReference>
<keyword evidence="5" id="KW-0547">Nucleotide-binding</keyword>
<dbReference type="SUPFAM" id="SSF56112">
    <property type="entry name" value="Protein kinase-like (PK-like)"/>
    <property type="match status" value="1"/>
</dbReference>
<evidence type="ECO:0000256" key="1">
    <source>
        <dbReference type="ARBA" id="ARBA00004167"/>
    </source>
</evidence>
<feature type="binding site" evidence="5">
    <location>
        <position position="268"/>
    </location>
    <ligand>
        <name>ATP</name>
        <dbReference type="ChEBI" id="CHEBI:30616"/>
    </ligand>
</feature>
<evidence type="ECO:0000256" key="2">
    <source>
        <dbReference type="ARBA" id="ARBA00013081"/>
    </source>
</evidence>
<dbReference type="OrthoDB" id="4062651at2759"/>
<dbReference type="PANTHER" id="PTHR12320:SF83">
    <property type="entry name" value="PROTEIN PHOSPHATASE 2C 55-RELATED"/>
    <property type="match status" value="1"/>
</dbReference>
<dbReference type="GO" id="GO:0004722">
    <property type="term" value="F:protein serine/threonine phosphatase activity"/>
    <property type="evidence" value="ECO:0007669"/>
    <property type="project" value="UniProtKB-EC"/>
</dbReference>
<organism evidence="8 9">
    <name type="scientific">Apostasia shenzhenica</name>
    <dbReference type="NCBI Taxonomy" id="1088818"/>
    <lineage>
        <taxon>Eukaryota</taxon>
        <taxon>Viridiplantae</taxon>
        <taxon>Streptophyta</taxon>
        <taxon>Embryophyta</taxon>
        <taxon>Tracheophyta</taxon>
        <taxon>Spermatophyta</taxon>
        <taxon>Magnoliopsida</taxon>
        <taxon>Liliopsida</taxon>
        <taxon>Asparagales</taxon>
        <taxon>Orchidaceae</taxon>
        <taxon>Apostasioideae</taxon>
        <taxon>Apostasia</taxon>
    </lineage>
</organism>
<dbReference type="Pfam" id="PF12819">
    <property type="entry name" value="Malectin_like"/>
    <property type="match status" value="1"/>
</dbReference>
<dbReference type="STRING" id="1088818.A0A2H9ZQN9"/>
<dbReference type="PROSITE" id="PS00107">
    <property type="entry name" value="PROTEIN_KINASE_ATP"/>
    <property type="match status" value="1"/>
</dbReference>
<proteinExistence type="predicted"/>
<name>A0A2H9ZQN9_9ASPA</name>
<dbReference type="Gene3D" id="3.30.200.20">
    <property type="entry name" value="Phosphorylase Kinase, domain 1"/>
    <property type="match status" value="1"/>
</dbReference>
<dbReference type="InterPro" id="IPR000719">
    <property type="entry name" value="Prot_kinase_dom"/>
</dbReference>
<evidence type="ECO:0000259" key="7">
    <source>
        <dbReference type="PROSITE" id="PS51746"/>
    </source>
</evidence>
<dbReference type="Proteomes" id="UP000236161">
    <property type="component" value="Unassembled WGS sequence"/>
</dbReference>
<keyword evidence="9" id="KW-1185">Reference proteome</keyword>
<gene>
    <name evidence="8" type="ORF">AXF42_Ash010948</name>
</gene>
<dbReference type="InterPro" id="IPR001932">
    <property type="entry name" value="PPM-type_phosphatase-like_dom"/>
</dbReference>
<dbReference type="UniPathway" id="UPA00378"/>
<accession>A0A2H9ZQN9</accession>
<comment type="catalytic activity">
    <reaction evidence="3">
        <text>O-phospho-L-seryl-[protein] + H2O = L-seryl-[protein] + phosphate</text>
        <dbReference type="Rhea" id="RHEA:20629"/>
        <dbReference type="Rhea" id="RHEA-COMP:9863"/>
        <dbReference type="Rhea" id="RHEA-COMP:11604"/>
        <dbReference type="ChEBI" id="CHEBI:15377"/>
        <dbReference type="ChEBI" id="CHEBI:29999"/>
        <dbReference type="ChEBI" id="CHEBI:43474"/>
        <dbReference type="ChEBI" id="CHEBI:83421"/>
        <dbReference type="EC" id="3.1.3.16"/>
    </reaction>
</comment>
<dbReference type="PANTHER" id="PTHR12320">
    <property type="entry name" value="PROTEIN PHOSPHATASE 2C"/>
    <property type="match status" value="1"/>
</dbReference>
<dbReference type="AlphaFoldDB" id="A0A2H9ZQN9"/>
<dbReference type="InterPro" id="IPR055457">
    <property type="entry name" value="OST48_N"/>
</dbReference>
<protein>
    <recommendedName>
        <fullName evidence="2">protein-serine/threonine phosphatase</fullName>
        <ecNumber evidence="2">3.1.3.16</ecNumber>
    </recommendedName>
</protein>
<dbReference type="InterPro" id="IPR036457">
    <property type="entry name" value="PPM-type-like_dom_sf"/>
</dbReference>
<dbReference type="SUPFAM" id="SSF81606">
    <property type="entry name" value="PP2C-like"/>
    <property type="match status" value="1"/>
</dbReference>
<dbReference type="GO" id="GO:0005524">
    <property type="term" value="F:ATP binding"/>
    <property type="evidence" value="ECO:0007669"/>
    <property type="project" value="UniProtKB-UniRule"/>
</dbReference>
<dbReference type="InterPro" id="IPR017441">
    <property type="entry name" value="Protein_kinase_ATP_BS"/>
</dbReference>
<dbReference type="EMBL" id="KZ454830">
    <property type="protein sequence ID" value="PKA45608.1"/>
    <property type="molecule type" value="Genomic_DNA"/>
</dbReference>
<dbReference type="Gene3D" id="3.60.40.10">
    <property type="entry name" value="PPM-type phosphatase domain"/>
    <property type="match status" value="1"/>
</dbReference>
<keyword evidence="5" id="KW-0067">ATP-binding</keyword>